<sequence length="160" mass="18736">MNPVPGESKKQNANRIIKATILDHIDGDTFRVKLANFRYQDELISKEIQQEICPLIVTQNAIVGRWKIVTLWYLSKNGVIRFNELLRMLPVISKGILTRQLRELEEDELVLREVYNVVPPKVEYSLTEQGKKFIPVLEAMQVWGKDLLNKKIEMHERHED</sequence>
<dbReference type="PROSITE" id="PS51118">
    <property type="entry name" value="HTH_HXLR"/>
    <property type="match status" value="1"/>
</dbReference>
<dbReference type="SUPFAM" id="SSF46785">
    <property type="entry name" value="Winged helix' DNA-binding domain"/>
    <property type="match status" value="1"/>
</dbReference>
<dbReference type="GO" id="GO:0003677">
    <property type="term" value="F:DNA binding"/>
    <property type="evidence" value="ECO:0007669"/>
    <property type="project" value="UniProtKB-KW"/>
</dbReference>
<reference evidence="5" key="1">
    <citation type="submission" date="2017-09" db="EMBL/GenBank/DDBJ databases">
        <title>Large-scale bioinformatics analysis of Bacillus genomes uncovers conserved roles of natural products in bacterial physiology.</title>
        <authorList>
            <consortium name="Agbiome Team Llc"/>
            <person name="Bleich R.M."/>
            <person name="Kirk G.J."/>
            <person name="Santa Maria K.C."/>
            <person name="Allen S.E."/>
            <person name="Farag S."/>
            <person name="Shank E.A."/>
            <person name="Bowers A."/>
        </authorList>
    </citation>
    <scope>NUCLEOTIDE SEQUENCE</scope>
    <source>
        <strain evidence="5">AFS005430</strain>
    </source>
</reference>
<evidence type="ECO:0000313" key="5">
    <source>
        <dbReference type="EMBL" id="PEI84435.1"/>
    </source>
</evidence>
<dbReference type="PANTHER" id="PTHR33204">
    <property type="entry name" value="TRANSCRIPTIONAL REGULATOR, MARR FAMILY"/>
    <property type="match status" value="1"/>
</dbReference>
<evidence type="ECO:0000256" key="3">
    <source>
        <dbReference type="ARBA" id="ARBA00023163"/>
    </source>
</evidence>
<accession>A0AB73RUF0</accession>
<protein>
    <submittedName>
        <fullName evidence="5">HxlR family transcriptional regulator</fullName>
    </submittedName>
</protein>
<dbReference type="AlphaFoldDB" id="A0AB73RUF0"/>
<name>A0AB73RUF0_9BACI</name>
<dbReference type="PANTHER" id="PTHR33204:SF29">
    <property type="entry name" value="TRANSCRIPTIONAL REGULATOR"/>
    <property type="match status" value="1"/>
</dbReference>
<organism evidence="5">
    <name type="scientific">Bacillus toyonensis</name>
    <dbReference type="NCBI Taxonomy" id="155322"/>
    <lineage>
        <taxon>Bacteria</taxon>
        <taxon>Bacillati</taxon>
        <taxon>Bacillota</taxon>
        <taxon>Bacilli</taxon>
        <taxon>Bacillales</taxon>
        <taxon>Bacillaceae</taxon>
        <taxon>Bacillus</taxon>
        <taxon>Bacillus cereus group</taxon>
    </lineage>
</organism>
<feature type="domain" description="HTH hxlR-type" evidence="4">
    <location>
        <begin position="53"/>
        <end position="152"/>
    </location>
</feature>
<dbReference type="InterPro" id="IPR002577">
    <property type="entry name" value="HTH_HxlR"/>
</dbReference>
<keyword evidence="2" id="KW-0238">DNA-binding</keyword>
<evidence type="ECO:0000256" key="1">
    <source>
        <dbReference type="ARBA" id="ARBA00023015"/>
    </source>
</evidence>
<comment type="caution">
    <text evidence="5">The sequence shown here is derived from an EMBL/GenBank/DDBJ whole genome shotgun (WGS) entry which is preliminary data.</text>
</comment>
<dbReference type="Proteomes" id="UP000220969">
    <property type="component" value="Unassembled WGS sequence"/>
</dbReference>
<dbReference type="Gene3D" id="1.10.10.10">
    <property type="entry name" value="Winged helix-like DNA-binding domain superfamily/Winged helix DNA-binding domain"/>
    <property type="match status" value="1"/>
</dbReference>
<keyword evidence="1" id="KW-0805">Transcription regulation</keyword>
<dbReference type="EMBL" id="NUEH01000047">
    <property type="protein sequence ID" value="PEI84435.1"/>
    <property type="molecule type" value="Genomic_DNA"/>
</dbReference>
<keyword evidence="3" id="KW-0804">Transcription</keyword>
<evidence type="ECO:0000256" key="2">
    <source>
        <dbReference type="ARBA" id="ARBA00023125"/>
    </source>
</evidence>
<proteinExistence type="predicted"/>
<dbReference type="Pfam" id="PF01638">
    <property type="entry name" value="HxlR"/>
    <property type="match status" value="1"/>
</dbReference>
<dbReference type="InterPro" id="IPR036390">
    <property type="entry name" value="WH_DNA-bd_sf"/>
</dbReference>
<gene>
    <name evidence="5" type="ORF">CN678_19785</name>
</gene>
<evidence type="ECO:0000259" key="4">
    <source>
        <dbReference type="PROSITE" id="PS51118"/>
    </source>
</evidence>
<dbReference type="InterPro" id="IPR036388">
    <property type="entry name" value="WH-like_DNA-bd_sf"/>
</dbReference>